<proteinExistence type="predicted"/>
<dbReference type="EMBL" id="JAOA01000009">
    <property type="protein sequence ID" value="EUA12510.1"/>
    <property type="molecule type" value="Genomic_DNA"/>
</dbReference>
<sequence length="63" mass="6794">MPPPGSQCLAAEEVAEVRSRAAMSLTVTWALSAKCSRVVGAALPEVVGGPRRRKWWLGMLARM</sequence>
<evidence type="ECO:0000313" key="1">
    <source>
        <dbReference type="EMBL" id="EUA12510.1"/>
    </source>
</evidence>
<reference evidence="1 2" key="1">
    <citation type="submission" date="2013-12" db="EMBL/GenBank/DDBJ databases">
        <authorList>
            <person name="Brown-Elliot B."/>
            <person name="Wallace R."/>
            <person name="Lenaerts A."/>
            <person name="Ordway D."/>
            <person name="DeGroote M.A."/>
            <person name="Parker T."/>
            <person name="Sizemore C."/>
            <person name="Tallon L.J."/>
            <person name="Sadzewicz L.K."/>
            <person name="Sengamalay N."/>
            <person name="Fraser C.M."/>
            <person name="Hine E."/>
            <person name="Shefchek K.A."/>
            <person name="Das S.P."/>
            <person name="Tettelin H."/>
        </authorList>
    </citation>
    <scope>NUCLEOTIDE SEQUENCE [LARGE SCALE GENOMIC DNA]</scope>
    <source>
        <strain evidence="1 2">662</strain>
    </source>
</reference>
<comment type="caution">
    <text evidence="1">The sequence shown here is derived from an EMBL/GenBank/DDBJ whole genome shotgun (WGS) entry which is preliminary data.</text>
</comment>
<gene>
    <name evidence="1" type="ORF">I545_4924</name>
</gene>
<name>X7Z1H5_MYCKA</name>
<dbReference type="Proteomes" id="UP000020561">
    <property type="component" value="Unassembled WGS sequence"/>
</dbReference>
<protein>
    <submittedName>
        <fullName evidence="1">Uncharacterized protein</fullName>
    </submittedName>
</protein>
<dbReference type="AlphaFoldDB" id="X7Z1H5"/>
<dbReference type="PATRIC" id="fig|1299326.3.peg.4745"/>
<accession>X7Z1H5</accession>
<organism evidence="1 2">
    <name type="scientific">Mycobacterium kansasii 662</name>
    <dbReference type="NCBI Taxonomy" id="1299326"/>
    <lineage>
        <taxon>Bacteria</taxon>
        <taxon>Bacillati</taxon>
        <taxon>Actinomycetota</taxon>
        <taxon>Actinomycetes</taxon>
        <taxon>Mycobacteriales</taxon>
        <taxon>Mycobacteriaceae</taxon>
        <taxon>Mycobacterium</taxon>
    </lineage>
</organism>
<evidence type="ECO:0000313" key="2">
    <source>
        <dbReference type="Proteomes" id="UP000020561"/>
    </source>
</evidence>